<evidence type="ECO:0000256" key="8">
    <source>
        <dbReference type="SAM" id="Phobius"/>
    </source>
</evidence>
<dbReference type="PANTHER" id="PTHR30572">
    <property type="entry name" value="MEMBRANE COMPONENT OF TRANSPORTER-RELATED"/>
    <property type="match status" value="1"/>
</dbReference>
<dbReference type="Pfam" id="PF12704">
    <property type="entry name" value="MacB_PCD"/>
    <property type="match status" value="1"/>
</dbReference>
<dbReference type="InterPro" id="IPR003838">
    <property type="entry name" value="ABC3_permease_C"/>
</dbReference>
<dbReference type="InterPro" id="IPR050250">
    <property type="entry name" value="Macrolide_Exporter_MacB"/>
</dbReference>
<evidence type="ECO:0000259" key="10">
    <source>
        <dbReference type="Pfam" id="PF12704"/>
    </source>
</evidence>
<gene>
    <name evidence="11" type="ORF">GCM10009655_27170</name>
</gene>
<evidence type="ECO:0000256" key="3">
    <source>
        <dbReference type="ARBA" id="ARBA00022692"/>
    </source>
</evidence>
<comment type="similarity">
    <text evidence="6">Belongs to the ABC-4 integral membrane protein family.</text>
</comment>
<keyword evidence="3 8" id="KW-0812">Transmembrane</keyword>
<dbReference type="RefSeq" id="WP_343926717.1">
    <property type="nucleotide sequence ID" value="NZ_BAAAKW010000069.1"/>
</dbReference>
<dbReference type="Pfam" id="PF02687">
    <property type="entry name" value="FtsX"/>
    <property type="match status" value="1"/>
</dbReference>
<evidence type="ECO:0000313" key="11">
    <source>
        <dbReference type="EMBL" id="GAA1227058.1"/>
    </source>
</evidence>
<feature type="compositionally biased region" description="Low complexity" evidence="7">
    <location>
        <begin position="8"/>
        <end position="21"/>
    </location>
</feature>
<feature type="domain" description="ABC3 transporter permease C-terminal" evidence="9">
    <location>
        <begin position="346"/>
        <end position="461"/>
    </location>
</feature>
<evidence type="ECO:0000256" key="5">
    <source>
        <dbReference type="ARBA" id="ARBA00023136"/>
    </source>
</evidence>
<sequence>MRLRRKQAAASADAEVPSAEEPTVEATIEPGGAAAPDPAPLPAADGLIVRPTYELAQPAREPRGSLLSSIVGSVVEAWDEVRINRTRVLLSLIGIGVAVCALATVVGAGAVFGQAQTEQYEKSNGRPATLMVNPPFSSVTHEEASPDKFVDHIEAVIDRYQISHATPRYRGSATVQSPNGTEYAAVQGVSAAYGVMHRVDLGVGRWLSEADEQRLAPAIVINNDYYEKLGRPDLRTHPTLVLEAENTVTAVIVGVLTAQPYDQGLNLMMLSEPFQSIIGAAGAEQGALTYEFWVPEEQSDQLAALIERDVASEFGAGWTPNVNRNDYLSWGGPSPLEPLQWVIGGIAGLILLLGALGLVNISLVTVKYRVREIGVRRAFGATASRVFFAVMMESVVATVVAGILGVALAIVIVQNPALQELIAPGVQDLPPFPLEAALIALGASAAVGVLAGLMPALVAVKVKVIDAIRY</sequence>
<feature type="transmembrane region" description="Helical" evidence="8">
    <location>
        <begin position="341"/>
        <end position="366"/>
    </location>
</feature>
<reference evidence="11 12" key="1">
    <citation type="journal article" date="2019" name="Int. J. Syst. Evol. Microbiol.">
        <title>The Global Catalogue of Microorganisms (GCM) 10K type strain sequencing project: providing services to taxonomists for standard genome sequencing and annotation.</title>
        <authorList>
            <consortium name="The Broad Institute Genomics Platform"/>
            <consortium name="The Broad Institute Genome Sequencing Center for Infectious Disease"/>
            <person name="Wu L."/>
            <person name="Ma J."/>
        </authorList>
    </citation>
    <scope>NUCLEOTIDE SEQUENCE [LARGE SCALE GENOMIC DNA]</scope>
    <source>
        <strain evidence="11 12">JCM 12762</strain>
    </source>
</reference>
<accession>A0ABN1VYR2</accession>
<keyword evidence="4 8" id="KW-1133">Transmembrane helix</keyword>
<keyword evidence="5 8" id="KW-0472">Membrane</keyword>
<feature type="domain" description="MacB-like periplasmic core" evidence="10">
    <location>
        <begin position="89"/>
        <end position="262"/>
    </location>
</feature>
<feature type="transmembrane region" description="Helical" evidence="8">
    <location>
        <begin position="386"/>
        <end position="412"/>
    </location>
</feature>
<evidence type="ECO:0000256" key="6">
    <source>
        <dbReference type="ARBA" id="ARBA00038076"/>
    </source>
</evidence>
<proteinExistence type="inferred from homology"/>
<feature type="transmembrane region" description="Helical" evidence="8">
    <location>
        <begin position="432"/>
        <end position="460"/>
    </location>
</feature>
<dbReference type="PANTHER" id="PTHR30572:SF4">
    <property type="entry name" value="ABC TRANSPORTER PERMEASE YTRF"/>
    <property type="match status" value="1"/>
</dbReference>
<name>A0ABN1VYR2_9MICO</name>
<feature type="region of interest" description="Disordered" evidence="7">
    <location>
        <begin position="1"/>
        <end position="41"/>
    </location>
</feature>
<evidence type="ECO:0000256" key="7">
    <source>
        <dbReference type="SAM" id="MobiDB-lite"/>
    </source>
</evidence>
<feature type="compositionally biased region" description="Low complexity" evidence="7">
    <location>
        <begin position="30"/>
        <end position="41"/>
    </location>
</feature>
<dbReference type="EMBL" id="BAAAKW010000069">
    <property type="protein sequence ID" value="GAA1227058.1"/>
    <property type="molecule type" value="Genomic_DNA"/>
</dbReference>
<evidence type="ECO:0000256" key="2">
    <source>
        <dbReference type="ARBA" id="ARBA00022475"/>
    </source>
</evidence>
<keyword evidence="2" id="KW-1003">Cell membrane</keyword>
<dbReference type="InterPro" id="IPR025857">
    <property type="entry name" value="MacB_PCD"/>
</dbReference>
<keyword evidence="12" id="KW-1185">Reference proteome</keyword>
<protein>
    <recommendedName>
        <fullName evidence="13">ABC transport system permease protein</fullName>
    </recommendedName>
</protein>
<evidence type="ECO:0000256" key="1">
    <source>
        <dbReference type="ARBA" id="ARBA00004651"/>
    </source>
</evidence>
<evidence type="ECO:0000313" key="12">
    <source>
        <dbReference type="Proteomes" id="UP001500943"/>
    </source>
</evidence>
<evidence type="ECO:0000259" key="9">
    <source>
        <dbReference type="Pfam" id="PF02687"/>
    </source>
</evidence>
<organism evidence="11 12">
    <name type="scientific">Rhodoglobus aureus</name>
    <dbReference type="NCBI Taxonomy" id="191497"/>
    <lineage>
        <taxon>Bacteria</taxon>
        <taxon>Bacillati</taxon>
        <taxon>Actinomycetota</taxon>
        <taxon>Actinomycetes</taxon>
        <taxon>Micrococcales</taxon>
        <taxon>Microbacteriaceae</taxon>
        <taxon>Rhodoglobus</taxon>
    </lineage>
</organism>
<dbReference type="Proteomes" id="UP001500943">
    <property type="component" value="Unassembled WGS sequence"/>
</dbReference>
<evidence type="ECO:0000256" key="4">
    <source>
        <dbReference type="ARBA" id="ARBA00022989"/>
    </source>
</evidence>
<evidence type="ECO:0008006" key="13">
    <source>
        <dbReference type="Google" id="ProtNLM"/>
    </source>
</evidence>
<comment type="caution">
    <text evidence="11">The sequence shown here is derived from an EMBL/GenBank/DDBJ whole genome shotgun (WGS) entry which is preliminary data.</text>
</comment>
<feature type="transmembrane region" description="Helical" evidence="8">
    <location>
        <begin position="88"/>
        <end position="112"/>
    </location>
</feature>
<comment type="subcellular location">
    <subcellularLocation>
        <location evidence="1">Cell membrane</location>
        <topology evidence="1">Multi-pass membrane protein</topology>
    </subcellularLocation>
</comment>